<proteinExistence type="predicted"/>
<evidence type="ECO:0000313" key="3">
    <source>
        <dbReference type="Proteomes" id="UP000255517"/>
    </source>
</evidence>
<accession>A0A379C6M4</accession>
<keyword evidence="1" id="KW-0732">Signal</keyword>
<dbReference type="EMBL" id="UGSZ01000001">
    <property type="protein sequence ID" value="SUB57893.1"/>
    <property type="molecule type" value="Genomic_DNA"/>
</dbReference>
<evidence type="ECO:0000313" key="2">
    <source>
        <dbReference type="EMBL" id="SUB57893.1"/>
    </source>
</evidence>
<reference evidence="2 3" key="1">
    <citation type="submission" date="2018-06" db="EMBL/GenBank/DDBJ databases">
        <authorList>
            <consortium name="Pathogen Informatics"/>
            <person name="Doyle S."/>
        </authorList>
    </citation>
    <scope>NUCLEOTIDE SEQUENCE [LARGE SCALE GENOMIC DNA]</scope>
    <source>
        <strain evidence="2 3">NCTC13149</strain>
    </source>
</reference>
<name>A0A379C6M4_9FIRM</name>
<dbReference type="STRING" id="1122949.GCA_000378725_01256"/>
<protein>
    <recommendedName>
        <fullName evidence="4">Lipoprotein</fullName>
    </recommendedName>
</protein>
<evidence type="ECO:0000256" key="1">
    <source>
        <dbReference type="SAM" id="SignalP"/>
    </source>
</evidence>
<dbReference type="Proteomes" id="UP000255517">
    <property type="component" value="Unassembled WGS sequence"/>
</dbReference>
<dbReference type="RefSeq" id="WP_019034970.1">
    <property type="nucleotide sequence ID" value="NZ_JASOSY010000007.1"/>
</dbReference>
<dbReference type="PROSITE" id="PS51257">
    <property type="entry name" value="PROKAR_LIPOPROTEIN"/>
    <property type="match status" value="1"/>
</dbReference>
<evidence type="ECO:0008006" key="4">
    <source>
        <dbReference type="Google" id="ProtNLM"/>
    </source>
</evidence>
<gene>
    <name evidence="2" type="ORF">NCTC13149_01754</name>
</gene>
<feature type="chain" id="PRO_5039472553" description="Lipoprotein" evidence="1">
    <location>
        <begin position="22"/>
        <end position="211"/>
    </location>
</feature>
<sequence length="211" mass="24807">MKKLLLIPLILILGACSLSSTKNYNNIDQVYRVKPVRISFENLKNTTKSKDKNFKFKVTYRDLRLFENHLGIDLFKNPAQIYVSYIEFFGGPISQVNIYSVEQNYFNNKEDDLLVKITFSTSSSIKNLPKDSLKEYEYYDSYQFENSPKLLIYVKSDHINRVVKAKGIYKINNMVYELSSNNTYDIINNFQLLENYNMKSLLNEKMADYNN</sequence>
<dbReference type="AlphaFoldDB" id="A0A379C6M4"/>
<organism evidence="2 3">
    <name type="scientific">Peptoniphilus lacrimalis</name>
    <dbReference type="NCBI Taxonomy" id="33031"/>
    <lineage>
        <taxon>Bacteria</taxon>
        <taxon>Bacillati</taxon>
        <taxon>Bacillota</taxon>
        <taxon>Tissierellia</taxon>
        <taxon>Tissierellales</taxon>
        <taxon>Peptoniphilaceae</taxon>
        <taxon>Peptoniphilus</taxon>
    </lineage>
</organism>
<feature type="signal peptide" evidence="1">
    <location>
        <begin position="1"/>
        <end position="21"/>
    </location>
</feature>